<dbReference type="Proteomes" id="UP000504607">
    <property type="component" value="Chromosome 9"/>
</dbReference>
<keyword evidence="3" id="KW-1185">Reference proteome</keyword>
<dbReference type="InParanoid" id="A0A6I9RNI7"/>
<feature type="chain" id="PRO_5027114054" evidence="2">
    <location>
        <begin position="23"/>
        <end position="123"/>
    </location>
</feature>
<gene>
    <name evidence="4" type="primary">LOC105051124</name>
</gene>
<dbReference type="OrthoDB" id="603213at2759"/>
<dbReference type="Pfam" id="PF24068">
    <property type="entry name" value="TPD1_C"/>
    <property type="match status" value="1"/>
</dbReference>
<dbReference type="InterPro" id="IPR040361">
    <property type="entry name" value="TPD1"/>
</dbReference>
<sequence>MAVSVKLLFAILLLYVFATGESQRCDTSDIQVQTINTGERHNLDFVFEVQVKNLCRCPVSNVHLRADGFSSSMPVDPKVFREDGTSYLLHDGQPIASQTTFKFQYAFDRGHQILPTDNFTINC</sequence>
<feature type="signal peptide" evidence="2">
    <location>
        <begin position="1"/>
        <end position="22"/>
    </location>
</feature>
<accession>A0A6I9RNI7</accession>
<proteinExistence type="predicted"/>
<organism evidence="3 4">
    <name type="scientific">Elaeis guineensis var. tenera</name>
    <name type="common">Oil palm</name>
    <dbReference type="NCBI Taxonomy" id="51953"/>
    <lineage>
        <taxon>Eukaryota</taxon>
        <taxon>Viridiplantae</taxon>
        <taxon>Streptophyta</taxon>
        <taxon>Embryophyta</taxon>
        <taxon>Tracheophyta</taxon>
        <taxon>Spermatophyta</taxon>
        <taxon>Magnoliopsida</taxon>
        <taxon>Liliopsida</taxon>
        <taxon>Arecaceae</taxon>
        <taxon>Arecoideae</taxon>
        <taxon>Cocoseae</taxon>
        <taxon>Elaeidinae</taxon>
        <taxon>Elaeis</taxon>
    </lineage>
</organism>
<dbReference type="RefSeq" id="XP_010929726.1">
    <property type="nucleotide sequence ID" value="XM_010931424.1"/>
</dbReference>
<dbReference type="FunCoup" id="A0A6I9RNI7">
    <property type="interactions" value="43"/>
</dbReference>
<dbReference type="KEGG" id="egu:105051124"/>
<reference evidence="4" key="1">
    <citation type="submission" date="2025-08" db="UniProtKB">
        <authorList>
            <consortium name="RefSeq"/>
        </authorList>
    </citation>
    <scope>IDENTIFICATION</scope>
</reference>
<protein>
    <submittedName>
        <fullName evidence="4">Uncharacterized protein At1g05835-like</fullName>
    </submittedName>
</protein>
<name>A0A6I9RNI7_ELAGV</name>
<dbReference type="GeneID" id="105051124"/>
<dbReference type="AlphaFoldDB" id="A0A6I9RNI7"/>
<keyword evidence="1 2" id="KW-0732">Signal</keyword>
<dbReference type="PANTHER" id="PTHR33184">
    <property type="entry name" value="PROTEIN TAPETUM DETERMINANT 1-LIKE-RELATED"/>
    <property type="match status" value="1"/>
</dbReference>
<dbReference type="PANTHER" id="PTHR33184:SF28">
    <property type="entry name" value="EXPRESSED PROTEIN"/>
    <property type="match status" value="1"/>
</dbReference>
<evidence type="ECO:0000256" key="1">
    <source>
        <dbReference type="ARBA" id="ARBA00022729"/>
    </source>
</evidence>
<dbReference type="GO" id="GO:0001709">
    <property type="term" value="P:cell fate determination"/>
    <property type="evidence" value="ECO:0007669"/>
    <property type="project" value="TreeGrafter"/>
</dbReference>
<evidence type="ECO:0000313" key="3">
    <source>
        <dbReference type="Proteomes" id="UP000504607"/>
    </source>
</evidence>
<evidence type="ECO:0000256" key="2">
    <source>
        <dbReference type="SAM" id="SignalP"/>
    </source>
</evidence>
<evidence type="ECO:0000313" key="4">
    <source>
        <dbReference type="RefSeq" id="XP_010929726.1"/>
    </source>
</evidence>